<keyword evidence="6 15" id="KW-0999">Mitochondrion inner membrane</keyword>
<evidence type="ECO:0000256" key="1">
    <source>
        <dbReference type="ARBA" id="ARBA00004273"/>
    </source>
</evidence>
<evidence type="ECO:0000256" key="3">
    <source>
        <dbReference type="ARBA" id="ARBA00022448"/>
    </source>
</evidence>
<organism evidence="18 19">
    <name type="scientific">Clohesyomyces aquaticus</name>
    <dbReference type="NCBI Taxonomy" id="1231657"/>
    <lineage>
        <taxon>Eukaryota</taxon>
        <taxon>Fungi</taxon>
        <taxon>Dikarya</taxon>
        <taxon>Ascomycota</taxon>
        <taxon>Pezizomycotina</taxon>
        <taxon>Dothideomycetes</taxon>
        <taxon>Pleosporomycetidae</taxon>
        <taxon>Pleosporales</taxon>
        <taxon>Lindgomycetaceae</taxon>
        <taxon>Clohesyomyces</taxon>
    </lineage>
</organism>
<comment type="subunit">
    <text evidence="15">F-type ATPases have 2 components, CF(1) - the catalytic core - and CF(0) - the membrane proton channel. CF(1) and CF(0) have multiple subunits.</text>
</comment>
<evidence type="ECO:0000313" key="18">
    <source>
        <dbReference type="EMBL" id="ORY05060.1"/>
    </source>
</evidence>
<feature type="transmembrane region" description="Helical" evidence="17">
    <location>
        <begin position="6"/>
        <end position="24"/>
    </location>
</feature>
<keyword evidence="7" id="KW-0007">Acetylation</keyword>
<dbReference type="OrthoDB" id="2125027at2759"/>
<dbReference type="EMBL" id="MCFA01000129">
    <property type="protein sequence ID" value="ORY05060.1"/>
    <property type="molecule type" value="Genomic_DNA"/>
</dbReference>
<evidence type="ECO:0000256" key="17">
    <source>
        <dbReference type="SAM" id="Phobius"/>
    </source>
</evidence>
<evidence type="ECO:0000256" key="8">
    <source>
        <dbReference type="ARBA" id="ARBA00023065"/>
    </source>
</evidence>
<evidence type="ECO:0000256" key="4">
    <source>
        <dbReference type="ARBA" id="ARBA00022547"/>
    </source>
</evidence>
<dbReference type="PANTHER" id="PTHR12427:SF1">
    <property type="entry name" value="ATP SYNTHASE SUBUNIT E, MITOCHONDRIAL"/>
    <property type="match status" value="1"/>
</dbReference>
<accession>A0A1Y1Z481</accession>
<protein>
    <recommendedName>
        <fullName evidence="14 15">ATP synthase F(0) complex subunit e, mitochondrial</fullName>
    </recommendedName>
</protein>
<evidence type="ECO:0000256" key="7">
    <source>
        <dbReference type="ARBA" id="ARBA00022990"/>
    </source>
</evidence>
<dbReference type="InterPro" id="IPR008386">
    <property type="entry name" value="ATP_synth_F0_esu_mt"/>
</dbReference>
<comment type="similarity">
    <text evidence="2 15">Belongs to the ATPase e subunit family.</text>
</comment>
<keyword evidence="8 15" id="KW-0406">Ion transport</keyword>
<evidence type="ECO:0000256" key="10">
    <source>
        <dbReference type="ARBA" id="ARBA00023136"/>
    </source>
</evidence>
<evidence type="ECO:0000256" key="16">
    <source>
        <dbReference type="SAM" id="MobiDB-lite"/>
    </source>
</evidence>
<dbReference type="GO" id="GO:0005743">
    <property type="term" value="C:mitochondrial inner membrane"/>
    <property type="evidence" value="ECO:0007669"/>
    <property type="project" value="UniProtKB-SubCell"/>
</dbReference>
<evidence type="ECO:0000256" key="2">
    <source>
        <dbReference type="ARBA" id="ARBA00007333"/>
    </source>
</evidence>
<keyword evidence="11 15" id="KW-0066">ATP synthesis</keyword>
<evidence type="ECO:0000256" key="14">
    <source>
        <dbReference type="ARBA" id="ARBA00074682"/>
    </source>
</evidence>
<dbReference type="AlphaFoldDB" id="A0A1Y1Z481"/>
<keyword evidence="5 15" id="KW-0375">Hydrogen ion transport</keyword>
<dbReference type="GO" id="GO:0015078">
    <property type="term" value="F:proton transmembrane transporter activity"/>
    <property type="evidence" value="ECO:0007669"/>
    <property type="project" value="InterPro"/>
</dbReference>
<evidence type="ECO:0000256" key="13">
    <source>
        <dbReference type="ARBA" id="ARBA00064647"/>
    </source>
</evidence>
<evidence type="ECO:0000256" key="9">
    <source>
        <dbReference type="ARBA" id="ARBA00023128"/>
    </source>
</evidence>
<keyword evidence="17" id="KW-1133">Transmembrane helix</keyword>
<keyword evidence="19" id="KW-1185">Reference proteome</keyword>
<comment type="function">
    <text evidence="12 15">Subunit e, of the mitochondrial membrane ATP synthase complex (F(1)F(0) ATP synthase or Complex V) that produces ATP from ADP in the presence of a proton gradient across the membrane which is generated by electron transport complexes of the respiratory chain. ATP synthase complex consist of a soluble F(1) head domain - the catalytic core - and a membrane F(1) domain - the membrane proton channel. These two domains are linked by a central stalk rotating inside the F(1) region and a stationary peripheral stalk. During catalysis, ATP synthesis in the catalytic domain of F(1) is coupled via a rotary mechanism of the central stalk subunits to proton translocation. In vivo, can only synthesize ATP although its ATP hydrolase activity can be activated artificially in vitro. Part of the complex F(0) domain.</text>
</comment>
<comment type="caution">
    <text evidence="18">The sequence shown here is derived from an EMBL/GenBank/DDBJ whole genome shotgun (WGS) entry which is preliminary data.</text>
</comment>
<evidence type="ECO:0000313" key="19">
    <source>
        <dbReference type="Proteomes" id="UP000193144"/>
    </source>
</evidence>
<evidence type="ECO:0000256" key="5">
    <source>
        <dbReference type="ARBA" id="ARBA00022781"/>
    </source>
</evidence>
<dbReference type="Pfam" id="PF05680">
    <property type="entry name" value="ATP-synt_E"/>
    <property type="match status" value="1"/>
</dbReference>
<dbReference type="Proteomes" id="UP000193144">
    <property type="component" value="Unassembled WGS sequence"/>
</dbReference>
<name>A0A1Y1Z481_9PLEO</name>
<keyword evidence="9 15" id="KW-0496">Mitochondrion</keyword>
<evidence type="ECO:0000256" key="12">
    <source>
        <dbReference type="ARBA" id="ARBA00057306"/>
    </source>
</evidence>
<sequence length="90" mass="9855">MSTSVGVNVLRWSALGFGVFYGFYHQLSISSRDKLAATKREYEHKQSLITQAKAEWAKQHAPATQSSGGKVDPMDPNADLNTVLGITDDN</sequence>
<comment type="subcellular location">
    <subcellularLocation>
        <location evidence="1 15">Mitochondrion inner membrane</location>
    </subcellularLocation>
</comment>
<dbReference type="PANTHER" id="PTHR12427">
    <property type="entry name" value="ATP SYNTHASE E CHAIN, MITOCHONDRIAL"/>
    <property type="match status" value="1"/>
</dbReference>
<keyword evidence="4 15" id="KW-0138">CF(0)</keyword>
<dbReference type="GO" id="GO:0015986">
    <property type="term" value="P:proton motive force-driven ATP synthesis"/>
    <property type="evidence" value="ECO:0007669"/>
    <property type="project" value="InterPro"/>
</dbReference>
<keyword evidence="3 15" id="KW-0813">Transport</keyword>
<feature type="region of interest" description="Disordered" evidence="16">
    <location>
        <begin position="54"/>
        <end position="90"/>
    </location>
</feature>
<keyword evidence="10 17" id="KW-0472">Membrane</keyword>
<dbReference type="GO" id="GO:0045259">
    <property type="term" value="C:proton-transporting ATP synthase complex"/>
    <property type="evidence" value="ECO:0007669"/>
    <property type="project" value="UniProtKB-UniRule"/>
</dbReference>
<evidence type="ECO:0000256" key="15">
    <source>
        <dbReference type="RuleBase" id="RU367005"/>
    </source>
</evidence>
<gene>
    <name evidence="18" type="ORF">BCR34DRAFT_572278</name>
</gene>
<keyword evidence="17" id="KW-0812">Transmembrane</keyword>
<dbReference type="STRING" id="1231657.A0A1Y1Z481"/>
<comment type="subunit">
    <text evidence="13">Component of the ATP synthase complex composed at least of ATP5F1A/subunit alpha, ATP5F1B/subunit beta, ATP5MC1/subunit c (homooctomer), MT-ATP6/subunit a, MT-ATP8/subunit 8, ATP5ME/subunit e, ATP5MF/subunit f, ATP5MG/subunit g, ATP5MK/subunit k, ATP5MJ/subunit j, ATP5F1C/subunit gamma, ATP5F1D/subunit delta, ATP5F1E/subunit epsilon, ATP5PF/subunit F6, ATP5PB/subunit b, ATP5PD/subunit d, ATP5PO/subunit OSCP. ATP synthase complex consists of a soluble F(1) head domain (subunits alpha(3) and beta(3)) - the catalytic core - and a membrane F(0) domain - the membrane proton channel (subunits c, a, 8, e, f, g, k and j). These two domains are linked by a central stalk (subunits gamma, delta, and epsilon) rotating inside the F1 region and a stationary peripheral stalk (subunits F6, b, d, and OSCP).</text>
</comment>
<evidence type="ECO:0000256" key="11">
    <source>
        <dbReference type="ARBA" id="ARBA00023310"/>
    </source>
</evidence>
<proteinExistence type="inferred from homology"/>
<reference evidence="18 19" key="1">
    <citation type="submission" date="2016-07" db="EMBL/GenBank/DDBJ databases">
        <title>Pervasive Adenine N6-methylation of Active Genes in Fungi.</title>
        <authorList>
            <consortium name="DOE Joint Genome Institute"/>
            <person name="Mondo S.J."/>
            <person name="Dannebaum R.O."/>
            <person name="Kuo R.C."/>
            <person name="Labutti K."/>
            <person name="Haridas S."/>
            <person name="Kuo A."/>
            <person name="Salamov A."/>
            <person name="Ahrendt S.R."/>
            <person name="Lipzen A."/>
            <person name="Sullivan W."/>
            <person name="Andreopoulos W.B."/>
            <person name="Clum A."/>
            <person name="Lindquist E."/>
            <person name="Daum C."/>
            <person name="Ramamoorthy G.K."/>
            <person name="Gryganskyi A."/>
            <person name="Culley D."/>
            <person name="Magnuson J.K."/>
            <person name="James T.Y."/>
            <person name="O'Malley M.A."/>
            <person name="Stajich J.E."/>
            <person name="Spatafora J.W."/>
            <person name="Visel A."/>
            <person name="Grigoriev I.V."/>
        </authorList>
    </citation>
    <scope>NUCLEOTIDE SEQUENCE [LARGE SCALE GENOMIC DNA]</scope>
    <source>
        <strain evidence="18 19">CBS 115471</strain>
    </source>
</reference>
<evidence type="ECO:0000256" key="6">
    <source>
        <dbReference type="ARBA" id="ARBA00022792"/>
    </source>
</evidence>